<organism evidence="2 3">
    <name type="scientific">Mycolicibacterium grossiae</name>
    <dbReference type="NCBI Taxonomy" id="1552759"/>
    <lineage>
        <taxon>Bacteria</taxon>
        <taxon>Bacillati</taxon>
        <taxon>Actinomycetota</taxon>
        <taxon>Actinomycetes</taxon>
        <taxon>Mycobacteriales</taxon>
        <taxon>Mycobacteriaceae</taxon>
        <taxon>Mycolicibacterium</taxon>
    </lineage>
</organism>
<keyword evidence="3" id="KW-1185">Reference proteome</keyword>
<feature type="signal peptide" evidence="1">
    <location>
        <begin position="1"/>
        <end position="29"/>
    </location>
</feature>
<dbReference type="EMBL" id="MCHX01000102">
    <property type="protein sequence ID" value="OFJ50675.1"/>
    <property type="molecule type" value="Genomic_DNA"/>
</dbReference>
<name>A0A1E8PWK7_9MYCO</name>
<evidence type="ECO:0000313" key="3">
    <source>
        <dbReference type="Proteomes" id="UP000178953"/>
    </source>
</evidence>
<reference evidence="2 3" key="1">
    <citation type="submission" date="2016-09" db="EMBL/GenBank/DDBJ databases">
        <title>genome sequence of Mycobacterium sp. 739 SCH.</title>
        <authorList>
            <person name="Greninger A.L."/>
            <person name="Qin X."/>
            <person name="Jerome K."/>
            <person name="Vora S."/>
            <person name="Quinn K."/>
        </authorList>
    </citation>
    <scope>NUCLEOTIDE SEQUENCE [LARGE SCALE GENOMIC DNA]</scope>
    <source>
        <strain evidence="2 3">SCH</strain>
    </source>
</reference>
<protein>
    <submittedName>
        <fullName evidence="2">Uncharacterized protein</fullName>
    </submittedName>
</protein>
<proteinExistence type="predicted"/>
<evidence type="ECO:0000313" key="2">
    <source>
        <dbReference type="EMBL" id="OFJ50675.1"/>
    </source>
</evidence>
<accession>A0A1E8PWK7</accession>
<gene>
    <name evidence="2" type="ORF">BEL07_26870</name>
</gene>
<comment type="caution">
    <text evidence="2">The sequence shown here is derived from an EMBL/GenBank/DDBJ whole genome shotgun (WGS) entry which is preliminary data.</text>
</comment>
<dbReference type="Proteomes" id="UP000178953">
    <property type="component" value="Unassembled WGS sequence"/>
</dbReference>
<dbReference type="RefSeq" id="WP_070356091.1">
    <property type="nucleotide sequence ID" value="NZ_CP043474.1"/>
</dbReference>
<evidence type="ECO:0000256" key="1">
    <source>
        <dbReference type="SAM" id="SignalP"/>
    </source>
</evidence>
<feature type="chain" id="PRO_5038391444" evidence="1">
    <location>
        <begin position="30"/>
        <end position="88"/>
    </location>
</feature>
<dbReference type="AlphaFoldDB" id="A0A1E8PWK7"/>
<sequence length="88" mass="8710">MTTRQMGRARRQVKLAAAIAGGAAVVAIGAMNVATTAESGHADAVKSTTMTIGATSTEATPPKAPAVEEAVPAIKGPAPLPSEEEAAK</sequence>
<keyword evidence="1" id="KW-0732">Signal</keyword>